<keyword evidence="1" id="KW-1133">Transmembrane helix</keyword>
<accession>A0AA97GWU7</accession>
<keyword evidence="1" id="KW-0472">Membrane</keyword>
<name>A0AA97GWU7_9ACTN</name>
<dbReference type="RefSeq" id="WP_420040028.1">
    <property type="nucleotide sequence ID" value="NZ_CP128986.1"/>
</dbReference>
<evidence type="ECO:0000313" key="3">
    <source>
        <dbReference type="EMBL" id="WOC14275.1"/>
    </source>
</evidence>
<dbReference type="GO" id="GO:0005576">
    <property type="term" value="C:extracellular region"/>
    <property type="evidence" value="ECO:0007669"/>
    <property type="project" value="TreeGrafter"/>
</dbReference>
<dbReference type="PANTHER" id="PTHR33371">
    <property type="entry name" value="INTERMEMBRANE PHOSPHOLIPID TRANSPORT SYSTEM BINDING PROTEIN MLAD-RELATED"/>
    <property type="match status" value="1"/>
</dbReference>
<dbReference type="InterPro" id="IPR003399">
    <property type="entry name" value="Mce/MlaD"/>
</dbReference>
<organism evidence="3">
    <name type="scientific">Gordonia sp. MP11Mi</name>
    <dbReference type="NCBI Taxonomy" id="3022769"/>
    <lineage>
        <taxon>Bacteria</taxon>
        <taxon>Bacillati</taxon>
        <taxon>Actinomycetota</taxon>
        <taxon>Actinomycetes</taxon>
        <taxon>Mycobacteriales</taxon>
        <taxon>Gordoniaceae</taxon>
        <taxon>Gordonia</taxon>
    </lineage>
</organism>
<dbReference type="InterPro" id="IPR052336">
    <property type="entry name" value="MlaD_Phospholipid_Transporter"/>
</dbReference>
<feature type="transmembrane region" description="Helical" evidence="1">
    <location>
        <begin position="15"/>
        <end position="36"/>
    </location>
</feature>
<reference evidence="3" key="1">
    <citation type="submission" date="2023-06" db="EMBL/GenBank/DDBJ databases">
        <title>Gordonia sp. nov. and Pseudochrobactrum sp. nov., two species isolated from the burying beetle Nicrophorus vespilloides.</title>
        <authorList>
            <person name="Poehlein A."/>
            <person name="Guzman J."/>
            <person name="Daniel R."/>
            <person name="Vilcinskas A."/>
        </authorList>
    </citation>
    <scope>NUCLEOTIDE SEQUENCE</scope>
    <source>
        <strain evidence="3">MP11Mi</strain>
    </source>
</reference>
<feature type="domain" description="Mce/MlaD" evidence="2">
    <location>
        <begin position="51"/>
        <end position="124"/>
    </location>
</feature>
<dbReference type="AlphaFoldDB" id="A0AA97GWU7"/>
<proteinExistence type="predicted"/>
<keyword evidence="1" id="KW-0812">Transmembrane</keyword>
<dbReference type="GO" id="GO:0051701">
    <property type="term" value="P:biological process involved in interaction with host"/>
    <property type="evidence" value="ECO:0007669"/>
    <property type="project" value="TreeGrafter"/>
</dbReference>
<gene>
    <name evidence="3" type="ORF">MP11Mi_33890</name>
</gene>
<protein>
    <recommendedName>
        <fullName evidence="2">Mce/MlaD domain-containing protein</fullName>
    </recommendedName>
</protein>
<evidence type="ECO:0000259" key="2">
    <source>
        <dbReference type="Pfam" id="PF02470"/>
    </source>
</evidence>
<evidence type="ECO:0000256" key="1">
    <source>
        <dbReference type="SAM" id="Phobius"/>
    </source>
</evidence>
<dbReference type="Pfam" id="PF02470">
    <property type="entry name" value="MlaD"/>
    <property type="match status" value="1"/>
</dbReference>
<dbReference type="EMBL" id="CP128986">
    <property type="protein sequence ID" value="WOC14275.1"/>
    <property type="molecule type" value="Genomic_DNA"/>
</dbReference>
<sequence>MPLWVDPSGREPRPAALRLVGLAVVALVACGGVVVAKWSQGDFADRFLLTVVSNRVGDGLATGADVKYRGYAIGEVSGLAVGEDGRQRVQLTIDPAQAAGLTTDLVPVYRATNMFAATGVELVPASRRGGRLRSGAELVVRTSDTALGTMTSVLSRVGKLAKPLSDTATLEALNMLVDDADPYIDLVRNALPLLSGIAADQKVTVTQALHDMSQIVDVIKPAVGPILNTIDLSLDASGYLDTDEGLNQTVAAVKSGLADRFTTPLGRILGGANTPYLKSLIAVALDFAVPAVVSVGTVPDAYNRLNSLIRSTGDAFANQPDGKVRLLAEVLLTNAPQIATPLLHREVNRGVR</sequence>
<dbReference type="PANTHER" id="PTHR33371:SF19">
    <property type="entry name" value="MCE-FAMILY PROTEIN MCE4A"/>
    <property type="match status" value="1"/>
</dbReference>